<reference evidence="4" key="1">
    <citation type="submission" date="2020-06" db="EMBL/GenBank/DDBJ databases">
        <title>Whole Genome Sequence of Bradyrhizobium sp. Strain 66S1MB.</title>
        <authorList>
            <person name="Bromfield E."/>
            <person name="Cloutier S."/>
        </authorList>
    </citation>
    <scope>NUCLEOTIDE SEQUENCE</scope>
    <source>
        <strain evidence="4">66S1MB</strain>
    </source>
</reference>
<evidence type="ECO:0000256" key="1">
    <source>
        <dbReference type="ARBA" id="ARBA00022630"/>
    </source>
</evidence>
<dbReference type="AlphaFoldDB" id="A0A973WIT2"/>
<dbReference type="GO" id="GO:0071949">
    <property type="term" value="F:FAD binding"/>
    <property type="evidence" value="ECO:0007669"/>
    <property type="project" value="InterPro"/>
</dbReference>
<dbReference type="PROSITE" id="PS51387">
    <property type="entry name" value="FAD_PCMH"/>
    <property type="match status" value="1"/>
</dbReference>
<dbReference type="InterPro" id="IPR016164">
    <property type="entry name" value="FAD-linked_Oxase-like_C"/>
</dbReference>
<dbReference type="PANTHER" id="PTHR11748:SF103">
    <property type="entry name" value="GLYCOLATE OXIDASE SUBUNIT GLCE"/>
    <property type="match status" value="1"/>
</dbReference>
<accession>A0A973WIT2</accession>
<sequence>METLKVRDVKDVEEVVRAAVASEQPLEVIGHGSKRAIGHPMATNAVLDVSVLNAVSSYEPNELIVTVQAGAPLADVQSLIDAKNQQFAFEPMDMSVLLGSAGAGTIGGMIGAGLAGPRRIKAGGARDHLLGAHAVSGFGDSFKTGGRVVKNVTGYDLCKLLTGSWGTLAVMTEVTLKVMPKPEAERTLVLRGLDDVTANKAMTAALGSPFDVSGAAHLPGSALRSGTGALAGLAASGQPVTLVRLEGISASAAHRAASLSQTLSSYGTVDSLADYASALIWSALRDVVPFAANGALGAWPVWRIVCPPASGGALGQALSRATGGDVIYDWGGGLIWAAVPPNADAQAALVRGQVEAVGGHATLIRATEDVRRAVDVFQPQPAGLAALGERVRASFDPRSVLNRGRMIRGGGA</sequence>
<dbReference type="PANTHER" id="PTHR11748">
    <property type="entry name" value="D-LACTATE DEHYDROGENASE"/>
    <property type="match status" value="1"/>
</dbReference>
<keyword evidence="1" id="KW-0285">Flavoprotein</keyword>
<evidence type="ECO:0000259" key="3">
    <source>
        <dbReference type="PROSITE" id="PS51387"/>
    </source>
</evidence>
<dbReference type="SUPFAM" id="SSF56176">
    <property type="entry name" value="FAD-binding/transporter-associated domain-like"/>
    <property type="match status" value="1"/>
</dbReference>
<feature type="domain" description="FAD-binding PCMH-type" evidence="3">
    <location>
        <begin position="1"/>
        <end position="181"/>
    </location>
</feature>
<evidence type="ECO:0000313" key="4">
    <source>
        <dbReference type="EMBL" id="NVL05149.1"/>
    </source>
</evidence>
<dbReference type="InterPro" id="IPR006094">
    <property type="entry name" value="Oxid_FAD_bind_N"/>
</dbReference>
<proteinExistence type="predicted"/>
<dbReference type="GO" id="GO:0003824">
    <property type="term" value="F:catalytic activity"/>
    <property type="evidence" value="ECO:0007669"/>
    <property type="project" value="InterPro"/>
</dbReference>
<dbReference type="InterPro" id="IPR016169">
    <property type="entry name" value="FAD-bd_PCMH_sub2"/>
</dbReference>
<comment type="caution">
    <text evidence="4">The sequence shown here is derived from an EMBL/GenBank/DDBJ whole genome shotgun (WGS) entry which is preliminary data.</text>
</comment>
<dbReference type="InterPro" id="IPR016166">
    <property type="entry name" value="FAD-bd_PCMH"/>
</dbReference>
<organism evidence="4">
    <name type="scientific">Bradyrhizobium quebecense</name>
    <dbReference type="NCBI Taxonomy" id="2748629"/>
    <lineage>
        <taxon>Bacteria</taxon>
        <taxon>Pseudomonadati</taxon>
        <taxon>Pseudomonadota</taxon>
        <taxon>Alphaproteobacteria</taxon>
        <taxon>Hyphomicrobiales</taxon>
        <taxon>Nitrobacteraceae</taxon>
        <taxon>Bradyrhizobium</taxon>
    </lineage>
</organism>
<dbReference type="InterPro" id="IPR036318">
    <property type="entry name" value="FAD-bd_PCMH-like_sf"/>
</dbReference>
<dbReference type="Pfam" id="PF01565">
    <property type="entry name" value="FAD_binding_4"/>
    <property type="match status" value="1"/>
</dbReference>
<dbReference type="SUPFAM" id="SSF55103">
    <property type="entry name" value="FAD-linked oxidases, C-terminal domain"/>
    <property type="match status" value="1"/>
</dbReference>
<protein>
    <submittedName>
        <fullName evidence="4">FAD-binding protein</fullName>
    </submittedName>
</protein>
<gene>
    <name evidence="4" type="ORF">HU230_05375</name>
</gene>
<dbReference type="EMBL" id="JABWSX010000001">
    <property type="protein sequence ID" value="NVL05149.1"/>
    <property type="molecule type" value="Genomic_DNA"/>
</dbReference>
<evidence type="ECO:0000256" key="2">
    <source>
        <dbReference type="ARBA" id="ARBA00022827"/>
    </source>
</evidence>
<dbReference type="Gene3D" id="3.30.465.10">
    <property type="match status" value="1"/>
</dbReference>
<keyword evidence="2" id="KW-0274">FAD</keyword>
<dbReference type="RefSeq" id="WP_176529225.1">
    <property type="nucleotide sequence ID" value="NZ_CP088022.1"/>
</dbReference>
<name>A0A973WIT2_9BRAD</name>